<dbReference type="AlphaFoldDB" id="A0A2K1ZQP1"/>
<dbReference type="InterPro" id="IPR046848">
    <property type="entry name" value="E_motif"/>
</dbReference>
<dbReference type="Pfam" id="PF20431">
    <property type="entry name" value="E_motif"/>
    <property type="match status" value="1"/>
</dbReference>
<protein>
    <recommendedName>
        <fullName evidence="5">Pentatricopeptide repeat-containing protein</fullName>
    </recommendedName>
</protein>
<feature type="repeat" description="PPR" evidence="2">
    <location>
        <begin position="75"/>
        <end position="109"/>
    </location>
</feature>
<dbReference type="EMBL" id="CM009296">
    <property type="protein sequence ID" value="PNT27592.1"/>
    <property type="molecule type" value="Genomic_DNA"/>
</dbReference>
<feature type="repeat" description="PPR" evidence="2">
    <location>
        <begin position="310"/>
        <end position="344"/>
    </location>
</feature>
<dbReference type="InterPro" id="IPR011990">
    <property type="entry name" value="TPR-like_helical_dom_sf"/>
</dbReference>
<dbReference type="SUPFAM" id="SSF48452">
    <property type="entry name" value="TPR-like"/>
    <property type="match status" value="2"/>
</dbReference>
<proteinExistence type="predicted"/>
<dbReference type="GO" id="GO:0009451">
    <property type="term" value="P:RNA modification"/>
    <property type="evidence" value="ECO:0000318"/>
    <property type="project" value="GO_Central"/>
</dbReference>
<evidence type="ECO:0000313" key="4">
    <source>
        <dbReference type="Proteomes" id="UP000006729"/>
    </source>
</evidence>
<dbReference type="InterPro" id="IPR046960">
    <property type="entry name" value="PPR_At4g14850-like_plant"/>
</dbReference>
<keyword evidence="1" id="KW-0677">Repeat</keyword>
<reference evidence="3 4" key="1">
    <citation type="journal article" date="2006" name="Science">
        <title>The genome of black cottonwood, Populus trichocarpa (Torr. &amp; Gray).</title>
        <authorList>
            <person name="Tuskan G.A."/>
            <person name="Difazio S."/>
            <person name="Jansson S."/>
            <person name="Bohlmann J."/>
            <person name="Grigoriev I."/>
            <person name="Hellsten U."/>
            <person name="Putnam N."/>
            <person name="Ralph S."/>
            <person name="Rombauts S."/>
            <person name="Salamov A."/>
            <person name="Schein J."/>
            <person name="Sterck L."/>
            <person name="Aerts A."/>
            <person name="Bhalerao R.R."/>
            <person name="Bhalerao R.P."/>
            <person name="Blaudez D."/>
            <person name="Boerjan W."/>
            <person name="Brun A."/>
            <person name="Brunner A."/>
            <person name="Busov V."/>
            <person name="Campbell M."/>
            <person name="Carlson J."/>
            <person name="Chalot M."/>
            <person name="Chapman J."/>
            <person name="Chen G.L."/>
            <person name="Cooper D."/>
            <person name="Coutinho P.M."/>
            <person name="Couturier J."/>
            <person name="Covert S."/>
            <person name="Cronk Q."/>
            <person name="Cunningham R."/>
            <person name="Davis J."/>
            <person name="Degroeve S."/>
            <person name="Dejardin A."/>
            <person name="Depamphilis C."/>
            <person name="Detter J."/>
            <person name="Dirks B."/>
            <person name="Dubchak I."/>
            <person name="Duplessis S."/>
            <person name="Ehlting J."/>
            <person name="Ellis B."/>
            <person name="Gendler K."/>
            <person name="Goodstein D."/>
            <person name="Gribskov M."/>
            <person name="Grimwood J."/>
            <person name="Groover A."/>
            <person name="Gunter L."/>
            <person name="Hamberger B."/>
            <person name="Heinze B."/>
            <person name="Helariutta Y."/>
            <person name="Henrissat B."/>
            <person name="Holligan D."/>
            <person name="Holt R."/>
            <person name="Huang W."/>
            <person name="Islam-Faridi N."/>
            <person name="Jones S."/>
            <person name="Jones-Rhoades M."/>
            <person name="Jorgensen R."/>
            <person name="Joshi C."/>
            <person name="Kangasjarvi J."/>
            <person name="Karlsson J."/>
            <person name="Kelleher C."/>
            <person name="Kirkpatrick R."/>
            <person name="Kirst M."/>
            <person name="Kohler A."/>
            <person name="Kalluri U."/>
            <person name="Larimer F."/>
            <person name="Leebens-Mack J."/>
            <person name="Leple J.C."/>
            <person name="Locascio P."/>
            <person name="Lou Y."/>
            <person name="Lucas S."/>
            <person name="Martin F."/>
            <person name="Montanini B."/>
            <person name="Napoli C."/>
            <person name="Nelson D.R."/>
            <person name="Nelson C."/>
            <person name="Nieminen K."/>
            <person name="Nilsson O."/>
            <person name="Pereda V."/>
            <person name="Peter G."/>
            <person name="Philippe R."/>
            <person name="Pilate G."/>
            <person name="Poliakov A."/>
            <person name="Razumovskaya J."/>
            <person name="Richardson P."/>
            <person name="Rinaldi C."/>
            <person name="Ritland K."/>
            <person name="Rouze P."/>
            <person name="Ryaboy D."/>
            <person name="Schmutz J."/>
            <person name="Schrader J."/>
            <person name="Segerman B."/>
            <person name="Shin H."/>
            <person name="Siddiqui A."/>
            <person name="Sterky F."/>
            <person name="Terry A."/>
            <person name="Tsai C.J."/>
            <person name="Uberbacher E."/>
            <person name="Unneberg P."/>
            <person name="Vahala J."/>
            <person name="Wall K."/>
            <person name="Wessler S."/>
            <person name="Yang G."/>
            <person name="Yin T."/>
            <person name="Douglas C."/>
            <person name="Marra M."/>
            <person name="Sandberg G."/>
            <person name="Van de Peer Y."/>
            <person name="Rokhsar D."/>
        </authorList>
    </citation>
    <scope>NUCLEOTIDE SEQUENCE [LARGE SCALE GENOMIC DNA]</scope>
    <source>
        <strain evidence="4">cv. Nisqually</strain>
    </source>
</reference>
<dbReference type="FunFam" id="1.25.40.10:FF:001360">
    <property type="entry name" value="Pentatricopeptide (PPR) repeat-containing protein-like"/>
    <property type="match status" value="1"/>
</dbReference>
<feature type="repeat" description="PPR" evidence="2">
    <location>
        <begin position="176"/>
        <end position="206"/>
    </location>
</feature>
<evidence type="ECO:0000313" key="3">
    <source>
        <dbReference type="EMBL" id="PNT27592.1"/>
    </source>
</evidence>
<dbReference type="Pfam" id="PF13041">
    <property type="entry name" value="PPR_2"/>
    <property type="match status" value="3"/>
</dbReference>
<evidence type="ECO:0000256" key="1">
    <source>
        <dbReference type="ARBA" id="ARBA00022737"/>
    </source>
</evidence>
<accession>A0A2K1ZQP1</accession>
<feature type="repeat" description="PPR" evidence="2">
    <location>
        <begin position="207"/>
        <end position="241"/>
    </location>
</feature>
<dbReference type="PANTHER" id="PTHR47926:SF483">
    <property type="entry name" value="TETRATRICOPEPTIDE-LIKE HELICAL DOMAIN SUPERFAMILY"/>
    <property type="match status" value="1"/>
</dbReference>
<dbReference type="Gene3D" id="1.25.40.10">
    <property type="entry name" value="Tetratricopeptide repeat domain"/>
    <property type="match status" value="3"/>
</dbReference>
<dbReference type="FunCoup" id="A0A2K1ZQP1">
    <property type="interactions" value="387"/>
</dbReference>
<dbReference type="FunFam" id="1.25.40.10:FF:000348">
    <property type="entry name" value="Pentatricopeptide repeat-containing protein chloroplastic"/>
    <property type="match status" value="1"/>
</dbReference>
<evidence type="ECO:0000256" key="2">
    <source>
        <dbReference type="PROSITE-ProRule" id="PRU00708"/>
    </source>
</evidence>
<sequence length="539" mass="60107">MLPRNPNLNLKRTLITFLDKCKSMLQLNQLHALVITFGLSQDDLFMSRIVSFSALSDSNNTDYSYRALLNLQDPTIFEWNSVIRGYSKSKNPNKSISVFVKMLQVGIYPDHLTYPFLAKATSRLLRKELGVSIHGHVIKSGFEIDRFVANSLIHMYGSCGDIVYARKVFDGTPVKNLVSWNSMVDGYAKCGYLDLARGLFDLMPERDVRSWSCLIDGYAKSGNYGDAMAVFEKMRTSGPKANEVTMVSVLCACAHLGALDKGRMMHQYLVDNGFELNLVLRTSLIDMYAKCGAVEEAFAVFRGVSLRKSDVLIWNAMIGGLATHGLVKESLDLYTEMQIAGIKPDEITFLCLLSACAHGGLVKQASYFFEGLGKNGMTPKTEHYACMVDVMARAGQVAEAYQFLCQMPLEPTASMLGALLSGCMNHGKLDLAELIGKKLIELDPEHDGRYVGLSNVYAIGRRWDEARIMREAMERRGVKKTPGYSFLEMSGAHHRFIAHDKSHPSSEQIYTMLSFIVSQMQFGVLKEGQEHCLYGIEGI</sequence>
<dbReference type="PANTHER" id="PTHR47926">
    <property type="entry name" value="PENTATRICOPEPTIDE REPEAT-CONTAINING PROTEIN"/>
    <property type="match status" value="1"/>
</dbReference>
<dbReference type="PROSITE" id="PS51375">
    <property type="entry name" value="PPR"/>
    <property type="match status" value="5"/>
</dbReference>
<dbReference type="InParanoid" id="A0A2K1ZQP1"/>
<dbReference type="InterPro" id="IPR002885">
    <property type="entry name" value="PPR_rpt"/>
</dbReference>
<keyword evidence="4" id="KW-1185">Reference proteome</keyword>
<name>A0A2K1ZQP1_POPTR</name>
<dbReference type="GO" id="GO:0003723">
    <property type="term" value="F:RNA binding"/>
    <property type="evidence" value="ECO:0007669"/>
    <property type="project" value="InterPro"/>
</dbReference>
<dbReference type="Proteomes" id="UP000006729">
    <property type="component" value="Chromosome 7"/>
</dbReference>
<gene>
    <name evidence="3" type="ORF">POPTR_007G073100</name>
</gene>
<dbReference type="NCBIfam" id="TIGR00756">
    <property type="entry name" value="PPR"/>
    <property type="match status" value="4"/>
</dbReference>
<feature type="repeat" description="PPR" evidence="2">
    <location>
        <begin position="345"/>
        <end position="379"/>
    </location>
</feature>
<organism evidence="3 4">
    <name type="scientific">Populus trichocarpa</name>
    <name type="common">Western balsam poplar</name>
    <name type="synonym">Populus balsamifera subsp. trichocarpa</name>
    <dbReference type="NCBI Taxonomy" id="3694"/>
    <lineage>
        <taxon>Eukaryota</taxon>
        <taxon>Viridiplantae</taxon>
        <taxon>Streptophyta</taxon>
        <taxon>Embryophyta</taxon>
        <taxon>Tracheophyta</taxon>
        <taxon>Spermatophyta</taxon>
        <taxon>Magnoliopsida</taxon>
        <taxon>eudicotyledons</taxon>
        <taxon>Gunneridae</taxon>
        <taxon>Pentapetalae</taxon>
        <taxon>rosids</taxon>
        <taxon>fabids</taxon>
        <taxon>Malpighiales</taxon>
        <taxon>Salicaceae</taxon>
        <taxon>Saliceae</taxon>
        <taxon>Populus</taxon>
    </lineage>
</organism>
<dbReference type="Pfam" id="PF01535">
    <property type="entry name" value="PPR"/>
    <property type="match status" value="3"/>
</dbReference>
<evidence type="ECO:0008006" key="5">
    <source>
        <dbReference type="Google" id="ProtNLM"/>
    </source>
</evidence>